<organism evidence="1 2">
    <name type="scientific">Cylicocyclus nassatus</name>
    <name type="common">Nematode worm</name>
    <dbReference type="NCBI Taxonomy" id="53992"/>
    <lineage>
        <taxon>Eukaryota</taxon>
        <taxon>Metazoa</taxon>
        <taxon>Ecdysozoa</taxon>
        <taxon>Nematoda</taxon>
        <taxon>Chromadorea</taxon>
        <taxon>Rhabditida</taxon>
        <taxon>Rhabditina</taxon>
        <taxon>Rhabditomorpha</taxon>
        <taxon>Strongyloidea</taxon>
        <taxon>Strongylidae</taxon>
        <taxon>Cylicocyclus</taxon>
    </lineage>
</organism>
<keyword evidence="2" id="KW-1185">Reference proteome</keyword>
<sequence>MITCGKIGVANTCIRQEIIEVTTLQEKREKLLELLRADLDQDASVFKGNNGFRLLQNRGRCSWRFVVKVKSRQPRFMEIENRICLPKQLMILNMDANPY</sequence>
<accession>A0AA36DSR1</accession>
<evidence type="ECO:0000313" key="1">
    <source>
        <dbReference type="EMBL" id="CAJ0592124.1"/>
    </source>
</evidence>
<dbReference type="Proteomes" id="UP001176961">
    <property type="component" value="Unassembled WGS sequence"/>
</dbReference>
<gene>
    <name evidence="1" type="ORF">CYNAS_LOCUS4107</name>
</gene>
<protein>
    <submittedName>
        <fullName evidence="1">Uncharacterized protein</fullName>
    </submittedName>
</protein>
<comment type="caution">
    <text evidence="1">The sequence shown here is derived from an EMBL/GenBank/DDBJ whole genome shotgun (WGS) entry which is preliminary data.</text>
</comment>
<dbReference type="EMBL" id="CATQJL010000001">
    <property type="protein sequence ID" value="CAJ0592124.1"/>
    <property type="molecule type" value="Genomic_DNA"/>
</dbReference>
<dbReference type="AlphaFoldDB" id="A0AA36DSR1"/>
<evidence type="ECO:0000313" key="2">
    <source>
        <dbReference type="Proteomes" id="UP001176961"/>
    </source>
</evidence>
<proteinExistence type="predicted"/>
<reference evidence="1" key="1">
    <citation type="submission" date="2023-07" db="EMBL/GenBank/DDBJ databases">
        <authorList>
            <consortium name="CYATHOMIX"/>
        </authorList>
    </citation>
    <scope>NUCLEOTIDE SEQUENCE</scope>
    <source>
        <strain evidence="1">N/A</strain>
    </source>
</reference>
<name>A0AA36DSR1_CYLNA</name>